<dbReference type="AlphaFoldDB" id="H0FTZ5"/>
<dbReference type="Proteomes" id="UP000004038">
    <property type="component" value="Unassembled WGS sequence"/>
</dbReference>
<protein>
    <submittedName>
        <fullName evidence="1">Pirin domain-containing protein</fullName>
    </submittedName>
</protein>
<evidence type="ECO:0000313" key="2">
    <source>
        <dbReference type="Proteomes" id="UP000004038"/>
    </source>
</evidence>
<organism evidence="1 2">
    <name type="scientific">Sinorhizobium meliloti CCNWSX0020</name>
    <dbReference type="NCBI Taxonomy" id="1107881"/>
    <lineage>
        <taxon>Bacteria</taxon>
        <taxon>Pseudomonadati</taxon>
        <taxon>Pseudomonadota</taxon>
        <taxon>Alphaproteobacteria</taxon>
        <taxon>Hyphomicrobiales</taxon>
        <taxon>Rhizobiaceae</taxon>
        <taxon>Sinorhizobium/Ensifer group</taxon>
        <taxon>Sinorhizobium</taxon>
    </lineage>
</organism>
<gene>
    <name evidence="1" type="ORF">SM0020_03090</name>
</gene>
<dbReference type="EMBL" id="AGVV01000004">
    <property type="protein sequence ID" value="EHK79326.1"/>
    <property type="molecule type" value="Genomic_DNA"/>
</dbReference>
<sequence>MLGDGPVRALQIFLRPKAPDLEPMVQFHEFPEESSVDSWRLIVGSPLTVRSDILVFDARISKGAQLRLPNAEAGRNILLYVYSGKVALRDEVISEGESVFTTAFDQHPTALEASDVVLFSFDPEAEVYRGGMFSGNQRRPVLAPAR</sequence>
<dbReference type="PATRIC" id="fig|1107881.3.peg.623"/>
<dbReference type="SUPFAM" id="SSF51182">
    <property type="entry name" value="RmlC-like cupins"/>
    <property type="match status" value="1"/>
</dbReference>
<dbReference type="InterPro" id="IPR011051">
    <property type="entry name" value="RmlC_Cupin_sf"/>
</dbReference>
<name>H0FTZ5_RHIML</name>
<dbReference type="InterPro" id="IPR014710">
    <property type="entry name" value="RmlC-like_jellyroll"/>
</dbReference>
<evidence type="ECO:0000313" key="1">
    <source>
        <dbReference type="EMBL" id="EHK79326.1"/>
    </source>
</evidence>
<proteinExistence type="predicted"/>
<dbReference type="Gene3D" id="2.60.120.10">
    <property type="entry name" value="Jelly Rolls"/>
    <property type="match status" value="1"/>
</dbReference>
<reference evidence="1 2" key="1">
    <citation type="journal article" date="2012" name="J. Bacteriol.">
        <title>Draft Genome Sequence of Sinorhizobium meliloti CCNWSX0020, a Nitrogen-Fixing Symbiont with Copper Tolerance Capability Isolated from Lead-Zinc Mine Tailings.</title>
        <authorList>
            <person name="Li Z."/>
            <person name="Ma Z."/>
            <person name="Hao X."/>
            <person name="Wei G."/>
        </authorList>
    </citation>
    <scope>NUCLEOTIDE SEQUENCE [LARGE SCALE GENOMIC DNA]</scope>
    <source>
        <strain evidence="1 2">CCNWSX0020</strain>
    </source>
</reference>
<accession>H0FTZ5</accession>
<dbReference type="RefSeq" id="WP_003525941.1">
    <property type="nucleotide sequence ID" value="NZ_AGVV01000004.1"/>
</dbReference>